<evidence type="ECO:0000256" key="2">
    <source>
        <dbReference type="ARBA" id="ARBA00022475"/>
    </source>
</evidence>
<dbReference type="InterPro" id="IPR001123">
    <property type="entry name" value="LeuE-type"/>
</dbReference>
<keyword evidence="5 6" id="KW-0472">Membrane</keyword>
<gene>
    <name evidence="7" type="ORF">OQ497_06910</name>
</gene>
<dbReference type="RefSeq" id="WP_173559682.1">
    <property type="nucleotide sequence ID" value="NZ_JAPIUZ010000003.1"/>
</dbReference>
<keyword evidence="8" id="KW-1185">Reference proteome</keyword>
<dbReference type="PANTHER" id="PTHR30086:SF20">
    <property type="entry name" value="ARGININE EXPORTER PROTEIN ARGO-RELATED"/>
    <property type="match status" value="1"/>
</dbReference>
<keyword evidence="2" id="KW-1003">Cell membrane</keyword>
<comment type="caution">
    <text evidence="7">The sequence shown here is derived from an EMBL/GenBank/DDBJ whole genome shotgun (WGS) entry which is preliminary data.</text>
</comment>
<evidence type="ECO:0000256" key="4">
    <source>
        <dbReference type="ARBA" id="ARBA00022989"/>
    </source>
</evidence>
<dbReference type="PANTHER" id="PTHR30086">
    <property type="entry name" value="ARGININE EXPORTER PROTEIN ARGO"/>
    <property type="match status" value="1"/>
</dbReference>
<dbReference type="PIRSF" id="PIRSF006324">
    <property type="entry name" value="LeuE"/>
    <property type="match status" value="1"/>
</dbReference>
<feature type="transmembrane region" description="Helical" evidence="6">
    <location>
        <begin position="76"/>
        <end position="94"/>
    </location>
</feature>
<feature type="transmembrane region" description="Helical" evidence="6">
    <location>
        <begin position="149"/>
        <end position="178"/>
    </location>
</feature>
<protein>
    <submittedName>
        <fullName evidence="7">LysE family translocator</fullName>
    </submittedName>
</protein>
<evidence type="ECO:0000256" key="5">
    <source>
        <dbReference type="ARBA" id="ARBA00023136"/>
    </source>
</evidence>
<evidence type="ECO:0000256" key="3">
    <source>
        <dbReference type="ARBA" id="ARBA00022692"/>
    </source>
</evidence>
<evidence type="ECO:0000256" key="1">
    <source>
        <dbReference type="ARBA" id="ARBA00004651"/>
    </source>
</evidence>
<comment type="subcellular location">
    <subcellularLocation>
        <location evidence="1">Cell membrane</location>
        <topology evidence="1">Multi-pass membrane protein</topology>
    </subcellularLocation>
</comment>
<name>A0ABT3QEH5_9PROT</name>
<keyword evidence="3 6" id="KW-0812">Transmembrane</keyword>
<accession>A0ABT3QEH5</accession>
<dbReference type="Proteomes" id="UP001301152">
    <property type="component" value="Unassembled WGS sequence"/>
</dbReference>
<dbReference type="EMBL" id="JAPIUZ010000003">
    <property type="protein sequence ID" value="MCX2563685.1"/>
    <property type="molecule type" value="Genomic_DNA"/>
</dbReference>
<evidence type="ECO:0000256" key="6">
    <source>
        <dbReference type="SAM" id="Phobius"/>
    </source>
</evidence>
<sequence length="212" mass="22440">MTIDIPLMLSFLAAAAVLTVIPGTDTALMLRSVAVGGRRAAAQTGLGIIIGLLIWGLVVSLGLGAVLKASELAYECVKWAGAAYLTYLGVLFLFRPREAMAQAEGAAKSISGSTGQFLRKGFLTNMLNPKIGVFYITFLPQFVPSGAFVAAYSLFLALIHCAMTVLWFVVLTAAALPLSNLLKKPATVKVLDRITGCLFIAFGLRLALSRAD</sequence>
<keyword evidence="4 6" id="KW-1133">Transmembrane helix</keyword>
<feature type="transmembrane region" description="Helical" evidence="6">
    <location>
        <begin position="46"/>
        <end position="67"/>
    </location>
</feature>
<organism evidence="7 8">
    <name type="scientific">Acetobacter thailandicus</name>
    <dbReference type="NCBI Taxonomy" id="1502842"/>
    <lineage>
        <taxon>Bacteria</taxon>
        <taxon>Pseudomonadati</taxon>
        <taxon>Pseudomonadota</taxon>
        <taxon>Alphaproteobacteria</taxon>
        <taxon>Acetobacterales</taxon>
        <taxon>Acetobacteraceae</taxon>
        <taxon>Acetobacter</taxon>
    </lineage>
</organism>
<evidence type="ECO:0000313" key="8">
    <source>
        <dbReference type="Proteomes" id="UP001301152"/>
    </source>
</evidence>
<evidence type="ECO:0000313" key="7">
    <source>
        <dbReference type="EMBL" id="MCX2563685.1"/>
    </source>
</evidence>
<reference evidence="7 8" key="1">
    <citation type="submission" date="2022-11" db="EMBL/GenBank/DDBJ databases">
        <title>Genome sequencing of Acetobacter type strain.</title>
        <authorList>
            <person name="Heo J."/>
            <person name="Lee D."/>
            <person name="Han B.-H."/>
            <person name="Hong S.-B."/>
            <person name="Kwon S.-W."/>
        </authorList>
    </citation>
    <scope>NUCLEOTIDE SEQUENCE [LARGE SCALE GENOMIC DNA]</scope>
    <source>
        <strain evidence="7 8">KACC 21253</strain>
    </source>
</reference>
<proteinExistence type="predicted"/>
<dbReference type="Pfam" id="PF01810">
    <property type="entry name" value="LysE"/>
    <property type="match status" value="1"/>
</dbReference>